<dbReference type="OMA" id="CERCDPE"/>
<protein>
    <recommendedName>
        <fullName evidence="12">Tumor necrosis factor receptor superfamily member 1B</fullName>
    </recommendedName>
    <alternativeName>
        <fullName evidence="13">Tumor necrosis factor receptor 2</fullName>
    </alternativeName>
    <alternativeName>
        <fullName evidence="16">Tumor necrosis factor receptor type II</fullName>
    </alternativeName>
    <alternativeName>
        <fullName evidence="15">p75</fullName>
    </alternativeName>
    <alternativeName>
        <fullName evidence="14">p80 TNF-alpha receptor</fullName>
    </alternativeName>
</protein>
<comment type="caution">
    <text evidence="17">Lacks conserved residue(s) required for the propagation of feature annotation.</text>
</comment>
<feature type="repeat" description="TNFR-Cys" evidence="17">
    <location>
        <begin position="34"/>
        <end position="70"/>
    </location>
</feature>
<dbReference type="GO" id="GO:0016020">
    <property type="term" value="C:membrane"/>
    <property type="evidence" value="ECO:0007669"/>
    <property type="project" value="UniProtKB-SubCell"/>
</dbReference>
<evidence type="ECO:0000256" key="17">
    <source>
        <dbReference type="PROSITE-ProRule" id="PRU00206"/>
    </source>
</evidence>
<dbReference type="PROSITE" id="PS00652">
    <property type="entry name" value="TNFR_NGFR_1"/>
    <property type="match status" value="2"/>
</dbReference>
<evidence type="ECO:0000256" key="18">
    <source>
        <dbReference type="SAM" id="MobiDB-lite"/>
    </source>
</evidence>
<keyword evidence="4 19" id="KW-0732">Signal</keyword>
<evidence type="ECO:0000256" key="5">
    <source>
        <dbReference type="ARBA" id="ARBA00022737"/>
    </source>
</evidence>
<evidence type="ECO:0000256" key="1">
    <source>
        <dbReference type="ARBA" id="ARBA00004479"/>
    </source>
</evidence>
<evidence type="ECO:0000256" key="6">
    <source>
        <dbReference type="ARBA" id="ARBA00022989"/>
    </source>
</evidence>
<dbReference type="GO" id="GO:0008630">
    <property type="term" value="P:intrinsic apoptotic signaling pathway in response to DNA damage"/>
    <property type="evidence" value="ECO:0007669"/>
    <property type="project" value="TreeGrafter"/>
</dbReference>
<feature type="domain" description="TNFR-Cys" evidence="20">
    <location>
        <begin position="114"/>
        <end position="156"/>
    </location>
</feature>
<evidence type="ECO:0000256" key="19">
    <source>
        <dbReference type="SAM" id="SignalP"/>
    </source>
</evidence>
<evidence type="ECO:0000256" key="8">
    <source>
        <dbReference type="ARBA" id="ARBA00023157"/>
    </source>
</evidence>
<dbReference type="GO" id="GO:0150079">
    <property type="term" value="P:negative regulation of neuroinflammatory response"/>
    <property type="evidence" value="ECO:0007669"/>
    <property type="project" value="TreeGrafter"/>
</dbReference>
<dbReference type="InterPro" id="IPR051670">
    <property type="entry name" value="TNF_chemokine_rcpt-like"/>
</dbReference>
<reference evidence="21" key="1">
    <citation type="submission" date="2019-03" db="UniProtKB">
        <authorList>
            <consortium name="Ensembl"/>
        </authorList>
    </citation>
    <scope>IDENTIFICATION</scope>
</reference>
<evidence type="ECO:0000256" key="15">
    <source>
        <dbReference type="ARBA" id="ARBA00080702"/>
    </source>
</evidence>
<feature type="region of interest" description="Disordered" evidence="18">
    <location>
        <begin position="202"/>
        <end position="235"/>
    </location>
</feature>
<dbReference type="GO" id="GO:0097191">
    <property type="term" value="P:extrinsic apoptotic signaling pathway"/>
    <property type="evidence" value="ECO:0007669"/>
    <property type="project" value="TreeGrafter"/>
</dbReference>
<keyword evidence="8 17" id="KW-1015">Disulfide bond</keyword>
<evidence type="ECO:0000256" key="4">
    <source>
        <dbReference type="ARBA" id="ARBA00022729"/>
    </source>
</evidence>
<keyword evidence="5" id="KW-0677">Repeat</keyword>
<feature type="domain" description="TNFR-Cys" evidence="20">
    <location>
        <begin position="72"/>
        <end position="113"/>
    </location>
</feature>
<keyword evidence="2" id="KW-0597">Phosphoprotein</keyword>
<evidence type="ECO:0000256" key="9">
    <source>
        <dbReference type="ARBA" id="ARBA00023170"/>
    </source>
</evidence>
<keyword evidence="6" id="KW-1133">Transmembrane helix</keyword>
<keyword evidence="3" id="KW-0812">Transmembrane</keyword>
<evidence type="ECO:0000256" key="13">
    <source>
        <dbReference type="ARBA" id="ARBA00076336"/>
    </source>
</evidence>
<sequence>GVALSRSSLGGLSLHLWAAGNVALLPYALEPGSKCGHREYFNQRAQMCCSMCPPGFHAQSFCTETSDTVCARCEDSTYTQLWNWVPECLSCGSRCSSDQVETQACTREQNRICSCKPGWYCTLQRQEGCRLCAPLRQCRPGFGVAKPGTATSDVVCAPCAPGTFSNTTSSTDPCRPHRTCSSVAVPGNASVDAVCTSVSPTLGMAPRPASTSQPGPTQSQRGEPTPGPSMAPSTSVLFPMVPSPPTEGLSTISEWCLPVFCHDLPGTVIKNCWVGVVGSAFYLQGEMVSWLPFLMNSLAGALGRSPHGFPFWG</sequence>
<evidence type="ECO:0000259" key="20">
    <source>
        <dbReference type="PROSITE" id="PS50050"/>
    </source>
</evidence>
<dbReference type="Gene3D" id="2.10.50.10">
    <property type="entry name" value="Tumor Necrosis Factor Receptor, subunit A, domain 2"/>
    <property type="match status" value="2"/>
</dbReference>
<proteinExistence type="predicted"/>
<dbReference type="GO" id="GO:0031643">
    <property type="term" value="P:positive regulation of myelination"/>
    <property type="evidence" value="ECO:0007669"/>
    <property type="project" value="TreeGrafter"/>
</dbReference>
<dbReference type="SUPFAM" id="SSF57586">
    <property type="entry name" value="TNF receptor-like"/>
    <property type="match status" value="2"/>
</dbReference>
<feature type="repeat" description="TNFR-Cys" evidence="17">
    <location>
        <begin position="114"/>
        <end position="156"/>
    </location>
</feature>
<comment type="subunit">
    <text evidence="11">Binds to TRAF2. Interacts with BMX. Interacts (activated form) with XPNPEP3.</text>
</comment>
<organism evidence="21">
    <name type="scientific">Ursus maritimus</name>
    <name type="common">Polar bear</name>
    <name type="synonym">Thalarctos maritimus</name>
    <dbReference type="NCBI Taxonomy" id="29073"/>
    <lineage>
        <taxon>Eukaryota</taxon>
        <taxon>Metazoa</taxon>
        <taxon>Chordata</taxon>
        <taxon>Craniata</taxon>
        <taxon>Vertebrata</taxon>
        <taxon>Euteleostomi</taxon>
        <taxon>Mammalia</taxon>
        <taxon>Eutheria</taxon>
        <taxon>Laurasiatheria</taxon>
        <taxon>Carnivora</taxon>
        <taxon>Caniformia</taxon>
        <taxon>Ursidae</taxon>
        <taxon>Ursus</taxon>
    </lineage>
</organism>
<evidence type="ECO:0000256" key="16">
    <source>
        <dbReference type="ARBA" id="ARBA00082861"/>
    </source>
</evidence>
<feature type="disulfide bond" evidence="17">
    <location>
        <begin position="49"/>
        <end position="62"/>
    </location>
</feature>
<dbReference type="PROSITE" id="PS50050">
    <property type="entry name" value="TNFR_NGFR_2"/>
    <property type="match status" value="4"/>
</dbReference>
<feature type="compositionally biased region" description="Polar residues" evidence="18">
    <location>
        <begin position="209"/>
        <end position="222"/>
    </location>
</feature>
<evidence type="ECO:0000256" key="7">
    <source>
        <dbReference type="ARBA" id="ARBA00023136"/>
    </source>
</evidence>
<dbReference type="FunFam" id="2.10.50.10:FF:000031">
    <property type="entry name" value="Tumor necrosis factor receptor superfamily member 1B"/>
    <property type="match status" value="1"/>
</dbReference>
<dbReference type="Ensembl" id="ENSUMAT00000036179.1">
    <property type="protein sequence ID" value="ENSUMAP00000030607.1"/>
    <property type="gene ID" value="ENSUMAG00000022101.1"/>
</dbReference>
<comment type="subcellular location">
    <subcellularLocation>
        <location evidence="1">Membrane</location>
        <topology evidence="1">Single-pass type I membrane protein</topology>
    </subcellularLocation>
</comment>
<accession>A0A452VAJ7</accession>
<evidence type="ECO:0000256" key="14">
    <source>
        <dbReference type="ARBA" id="ARBA00080423"/>
    </source>
</evidence>
<dbReference type="InterPro" id="IPR001368">
    <property type="entry name" value="TNFR/NGFR_Cys_rich_reg"/>
</dbReference>
<feature type="chain" id="PRO_5019461433" description="Tumor necrosis factor receptor superfamily member 1B" evidence="19">
    <location>
        <begin position="24"/>
        <end position="313"/>
    </location>
</feature>
<dbReference type="GO" id="GO:0051044">
    <property type="term" value="P:positive regulation of membrane protein ectodomain proteolysis"/>
    <property type="evidence" value="ECO:0007669"/>
    <property type="project" value="TreeGrafter"/>
</dbReference>
<dbReference type="Pfam" id="PF00020">
    <property type="entry name" value="TNFR_c6"/>
    <property type="match status" value="3"/>
</dbReference>
<feature type="disulfide bond" evidence="17">
    <location>
        <begin position="95"/>
        <end position="113"/>
    </location>
</feature>
<dbReference type="CDD" id="cd10577">
    <property type="entry name" value="TNFRSF1B"/>
    <property type="match status" value="1"/>
</dbReference>
<evidence type="ECO:0000256" key="10">
    <source>
        <dbReference type="ARBA" id="ARBA00023180"/>
    </source>
</evidence>
<feature type="disulfide bond" evidence="17">
    <location>
        <begin position="138"/>
        <end position="156"/>
    </location>
</feature>
<feature type="domain" description="TNFR-Cys" evidence="20">
    <location>
        <begin position="34"/>
        <end position="70"/>
    </location>
</feature>
<dbReference type="FunFam" id="2.10.50.10:FF:000036">
    <property type="entry name" value="Tumor necrosis factor receptor superfamily member 1B"/>
    <property type="match status" value="1"/>
</dbReference>
<feature type="domain" description="TNFR-Cys" evidence="20">
    <location>
        <begin position="158"/>
        <end position="195"/>
    </location>
</feature>
<evidence type="ECO:0000313" key="21">
    <source>
        <dbReference type="Ensembl" id="ENSUMAP00000030607"/>
    </source>
</evidence>
<feature type="disulfide bond" evidence="17">
    <location>
        <begin position="159"/>
        <end position="174"/>
    </location>
</feature>
<dbReference type="GO" id="GO:0043120">
    <property type="term" value="F:tumor necrosis factor binding"/>
    <property type="evidence" value="ECO:0007669"/>
    <property type="project" value="TreeGrafter"/>
</dbReference>
<dbReference type="PANTHER" id="PTHR47386">
    <property type="entry name" value="TUMOR NECROSIS FACTOR RECEPTOR SUPERFAMILY MEMBER 1B"/>
    <property type="match status" value="1"/>
</dbReference>
<dbReference type="InterPro" id="IPR033996">
    <property type="entry name" value="TNFRSF1B_N"/>
</dbReference>
<evidence type="ECO:0000256" key="11">
    <source>
        <dbReference type="ARBA" id="ARBA00063861"/>
    </source>
</evidence>
<feature type="disulfide bond" evidence="17">
    <location>
        <begin position="73"/>
        <end position="88"/>
    </location>
</feature>
<dbReference type="AlphaFoldDB" id="A0A452VAJ7"/>
<keyword evidence="9" id="KW-0675">Receptor</keyword>
<feature type="repeat" description="TNFR-Cys" evidence="17">
    <location>
        <begin position="72"/>
        <end position="113"/>
    </location>
</feature>
<dbReference type="GO" id="GO:0006954">
    <property type="term" value="P:inflammatory response"/>
    <property type="evidence" value="ECO:0007669"/>
    <property type="project" value="InterPro"/>
</dbReference>
<dbReference type="GO" id="GO:0005031">
    <property type="term" value="F:tumor necrosis factor receptor activity"/>
    <property type="evidence" value="ECO:0007669"/>
    <property type="project" value="InterPro"/>
</dbReference>
<feature type="signal peptide" evidence="19">
    <location>
        <begin position="1"/>
        <end position="23"/>
    </location>
</feature>
<evidence type="ECO:0000256" key="2">
    <source>
        <dbReference type="ARBA" id="ARBA00022553"/>
    </source>
</evidence>
<dbReference type="GO" id="GO:0048714">
    <property type="term" value="P:positive regulation of oligodendrocyte differentiation"/>
    <property type="evidence" value="ECO:0007669"/>
    <property type="project" value="TreeGrafter"/>
</dbReference>
<feature type="disulfide bond" evidence="17">
    <location>
        <begin position="52"/>
        <end position="70"/>
    </location>
</feature>
<dbReference type="SMART" id="SM00208">
    <property type="entry name" value="TNFR"/>
    <property type="match status" value="4"/>
</dbReference>
<keyword evidence="10" id="KW-0325">Glycoprotein</keyword>
<dbReference type="PANTHER" id="PTHR47386:SF1">
    <property type="entry name" value="TUMOR NECROSIS FACTOR RECEPTOR SUPERFAMILY MEMBER 1B"/>
    <property type="match status" value="1"/>
</dbReference>
<dbReference type="GO" id="GO:0002724">
    <property type="term" value="P:regulation of T cell cytokine production"/>
    <property type="evidence" value="ECO:0007669"/>
    <property type="project" value="TreeGrafter"/>
</dbReference>
<dbReference type="GO" id="GO:0042129">
    <property type="term" value="P:regulation of T cell proliferation"/>
    <property type="evidence" value="ECO:0007669"/>
    <property type="project" value="TreeGrafter"/>
</dbReference>
<evidence type="ECO:0000256" key="3">
    <source>
        <dbReference type="ARBA" id="ARBA00022692"/>
    </source>
</evidence>
<keyword evidence="7" id="KW-0472">Membrane</keyword>
<dbReference type="GeneTree" id="ENSGT00940000161800"/>
<feature type="repeat" description="TNFR-Cys" evidence="17">
    <location>
        <begin position="158"/>
        <end position="195"/>
    </location>
</feature>
<name>A0A452VAJ7_URSMA</name>
<evidence type="ECO:0000256" key="12">
    <source>
        <dbReference type="ARBA" id="ARBA00072355"/>
    </source>
</evidence>